<keyword evidence="1" id="KW-0472">Membrane</keyword>
<sequence length="446" mass="47852">MVPVAECLSQWKWNWFQRERPLIDFQTFDSASRGVMGSVLLMRLLRWNHLAVVGALVSVLGIVTSPMTQLLIQYPMRLVPAPSPGGASVPVVQHYRSRVGLIGSWSIDIANYVTGGLVHSAGSRIDEAVPTCPSGTCQWGQFQSFGICSRTANITDRLVVVQVPFSTADDWTVWDNTVDLNRLRLNGTLAYNVTFPDGDGFVTPVSYTVYSAPLTHSIAFSNDAALTTATLARYKVAWADAGNATYQESSNATSPDPWQFGAAEVVFYACVNTYNASVRDGAAMVTTSKSPSYSVVSSTLTNKTHGIVNINCTSPSLLSGGGGSMTSCTQDTRTPNQGVIALHGSGEPGVAFSNETFTADIRSLTILSKYILQDSSGIWAWDGADIFIMAGNNGVPTLADAVYDYMPDGGTSNAHNQRQRKAGDHALQLLRLQNVAENVAVSITNG</sequence>
<comment type="caution">
    <text evidence="2">The sequence shown here is derived from an EMBL/GenBank/DDBJ whole genome shotgun (WGS) entry which is preliminary data.</text>
</comment>
<dbReference type="AlphaFoldDB" id="A0AA40ALG4"/>
<organism evidence="2 3">
    <name type="scientific">Lasiosphaeria miniovina</name>
    <dbReference type="NCBI Taxonomy" id="1954250"/>
    <lineage>
        <taxon>Eukaryota</taxon>
        <taxon>Fungi</taxon>
        <taxon>Dikarya</taxon>
        <taxon>Ascomycota</taxon>
        <taxon>Pezizomycotina</taxon>
        <taxon>Sordariomycetes</taxon>
        <taxon>Sordariomycetidae</taxon>
        <taxon>Sordariales</taxon>
        <taxon>Lasiosphaeriaceae</taxon>
        <taxon>Lasiosphaeria</taxon>
    </lineage>
</organism>
<keyword evidence="3" id="KW-1185">Reference proteome</keyword>
<evidence type="ECO:0000256" key="1">
    <source>
        <dbReference type="SAM" id="Phobius"/>
    </source>
</evidence>
<keyword evidence="1" id="KW-1133">Transmembrane helix</keyword>
<dbReference type="RefSeq" id="XP_060296826.1">
    <property type="nucleotide sequence ID" value="XM_060437663.1"/>
</dbReference>
<proteinExistence type="predicted"/>
<protein>
    <submittedName>
        <fullName evidence="2">Uncharacterized protein</fullName>
    </submittedName>
</protein>
<dbReference type="Pfam" id="PF11374">
    <property type="entry name" value="DUF3176"/>
    <property type="match status" value="1"/>
</dbReference>
<evidence type="ECO:0000313" key="3">
    <source>
        <dbReference type="Proteomes" id="UP001172101"/>
    </source>
</evidence>
<feature type="transmembrane region" description="Helical" evidence="1">
    <location>
        <begin position="50"/>
        <end position="72"/>
    </location>
</feature>
<evidence type="ECO:0000313" key="2">
    <source>
        <dbReference type="EMBL" id="KAK0718033.1"/>
    </source>
</evidence>
<keyword evidence="1" id="KW-0812">Transmembrane</keyword>
<dbReference type="Proteomes" id="UP001172101">
    <property type="component" value="Unassembled WGS sequence"/>
</dbReference>
<reference evidence="2" key="1">
    <citation type="submission" date="2023-06" db="EMBL/GenBank/DDBJ databases">
        <title>Genome-scale phylogeny and comparative genomics of the fungal order Sordariales.</title>
        <authorList>
            <consortium name="Lawrence Berkeley National Laboratory"/>
            <person name="Hensen N."/>
            <person name="Bonometti L."/>
            <person name="Westerberg I."/>
            <person name="Brannstrom I.O."/>
            <person name="Guillou S."/>
            <person name="Cros-Aarteil S."/>
            <person name="Calhoun S."/>
            <person name="Haridas S."/>
            <person name="Kuo A."/>
            <person name="Mondo S."/>
            <person name="Pangilinan J."/>
            <person name="Riley R."/>
            <person name="LaButti K."/>
            <person name="Andreopoulos B."/>
            <person name="Lipzen A."/>
            <person name="Chen C."/>
            <person name="Yanf M."/>
            <person name="Daum C."/>
            <person name="Ng V."/>
            <person name="Clum A."/>
            <person name="Steindorff A."/>
            <person name="Ohm R."/>
            <person name="Martin F."/>
            <person name="Silar P."/>
            <person name="Natvig D."/>
            <person name="Lalanne C."/>
            <person name="Gautier V."/>
            <person name="Ament-velasquez S.L."/>
            <person name="Kruys A."/>
            <person name="Hutchinson M.I."/>
            <person name="Powell A.J."/>
            <person name="Barry K."/>
            <person name="Miller A.N."/>
            <person name="Grigoriev I.V."/>
            <person name="Debuchy R."/>
            <person name="Gladieux P."/>
            <person name="Thoren M.H."/>
            <person name="Johannesson H."/>
        </authorList>
    </citation>
    <scope>NUCLEOTIDE SEQUENCE</scope>
    <source>
        <strain evidence="2">SMH2392-1A</strain>
    </source>
</reference>
<gene>
    <name evidence="2" type="ORF">B0T26DRAFT_644845</name>
</gene>
<dbReference type="InterPro" id="IPR021514">
    <property type="entry name" value="DUF3176"/>
</dbReference>
<name>A0AA40ALG4_9PEZI</name>
<dbReference type="PANTHER" id="PTHR35394:SF5">
    <property type="entry name" value="DUF3176 DOMAIN-CONTAINING PROTEIN"/>
    <property type="match status" value="1"/>
</dbReference>
<accession>A0AA40ALG4</accession>
<dbReference type="GeneID" id="85320933"/>
<dbReference type="EMBL" id="JAUIRO010000004">
    <property type="protein sequence ID" value="KAK0718033.1"/>
    <property type="molecule type" value="Genomic_DNA"/>
</dbReference>
<dbReference type="PANTHER" id="PTHR35394">
    <property type="entry name" value="DUF3176 DOMAIN-CONTAINING PROTEIN"/>
    <property type="match status" value="1"/>
</dbReference>